<dbReference type="PANTHER" id="PTHR43537">
    <property type="entry name" value="TRANSCRIPTIONAL REGULATOR, GNTR FAMILY"/>
    <property type="match status" value="1"/>
</dbReference>
<dbReference type="InterPro" id="IPR000524">
    <property type="entry name" value="Tscrpt_reg_HTH_GntR"/>
</dbReference>
<dbReference type="PANTHER" id="PTHR43537:SF24">
    <property type="entry name" value="GLUCONATE OPERON TRANSCRIPTIONAL REPRESSOR"/>
    <property type="match status" value="1"/>
</dbReference>
<dbReference type="EMBL" id="ADLK01000007">
    <property type="protein sequence ID" value="KMW23026.1"/>
    <property type="molecule type" value="Genomic_DNA"/>
</dbReference>
<keyword evidence="2" id="KW-0238">DNA-binding</keyword>
<reference evidence="5 6" key="1">
    <citation type="submission" date="2011-04" db="EMBL/GenBank/DDBJ databases">
        <title>The Genome Sequence of Clostridium citroniae WAL-19142.</title>
        <authorList>
            <consortium name="The Broad Institute Genome Sequencing Platform"/>
            <person name="Earl A."/>
            <person name="Ward D."/>
            <person name="Feldgarden M."/>
            <person name="Gevers D."/>
            <person name="Warren Y.A."/>
            <person name="Tyrrell K.L."/>
            <person name="Citron D.M."/>
            <person name="Goldstein E.J."/>
            <person name="Daigneault M."/>
            <person name="Allen-Vercoe E."/>
            <person name="Young S.K."/>
            <person name="Zeng Q."/>
            <person name="Gargeya S."/>
            <person name="Fitzgerald M."/>
            <person name="Haas B."/>
            <person name="Abouelleil A."/>
            <person name="Alvarado L."/>
            <person name="Arachchi H.M."/>
            <person name="Berlin A."/>
            <person name="Brown A."/>
            <person name="Chapman S.B."/>
            <person name="Chen Z."/>
            <person name="Dunbar C."/>
            <person name="Freedman E."/>
            <person name="Gearin G."/>
            <person name="Gellesch M."/>
            <person name="Goldberg J."/>
            <person name="Griggs A."/>
            <person name="Gujja S."/>
            <person name="Heilman E.R."/>
            <person name="Heiman D."/>
            <person name="Howarth C."/>
            <person name="Larson L."/>
            <person name="Lui A."/>
            <person name="MacDonald P.J."/>
            <person name="Mehta T."/>
            <person name="Montmayeur A."/>
            <person name="Murphy C."/>
            <person name="Neiman D."/>
            <person name="Pearson M."/>
            <person name="Priest M."/>
            <person name="Roberts A."/>
            <person name="Saif S."/>
            <person name="Shea T."/>
            <person name="Shenoy N."/>
            <person name="Sisk P."/>
            <person name="Stolte C."/>
            <person name="Sykes S."/>
            <person name="White J."/>
            <person name="Yandava C."/>
            <person name="Wortman J."/>
            <person name="Nusbaum C."/>
            <person name="Birren B."/>
        </authorList>
    </citation>
    <scope>NUCLEOTIDE SEQUENCE [LARGE SCALE GENOMIC DNA]</scope>
    <source>
        <strain evidence="5 6">WAL-19142</strain>
    </source>
</reference>
<dbReference type="PROSITE" id="PS50949">
    <property type="entry name" value="HTH_GNTR"/>
    <property type="match status" value="2"/>
</dbReference>
<evidence type="ECO:0000256" key="2">
    <source>
        <dbReference type="ARBA" id="ARBA00023125"/>
    </source>
</evidence>
<accession>A0A0J9CFA4</accession>
<keyword evidence="3" id="KW-0804">Transcription</keyword>
<dbReference type="InterPro" id="IPR036390">
    <property type="entry name" value="WH_DNA-bd_sf"/>
</dbReference>
<evidence type="ECO:0000259" key="4">
    <source>
        <dbReference type="PROSITE" id="PS50949"/>
    </source>
</evidence>
<comment type="caution">
    <text evidence="5">The sequence shown here is derived from an EMBL/GenBank/DDBJ whole genome shotgun (WGS) entry which is preliminary data.</text>
</comment>
<dbReference type="PRINTS" id="PR00035">
    <property type="entry name" value="HTHGNTR"/>
</dbReference>
<protein>
    <recommendedName>
        <fullName evidence="4">HTH gntR-type domain-containing protein</fullName>
    </recommendedName>
</protein>
<feature type="domain" description="HTH gntR-type" evidence="4">
    <location>
        <begin position="245"/>
        <end position="313"/>
    </location>
</feature>
<dbReference type="SMART" id="SM00345">
    <property type="entry name" value="HTH_GNTR"/>
    <property type="match status" value="2"/>
</dbReference>
<sequence length="463" mass="52646">MDYSQSRLIYEYYASRIRFGYYRKGDVLPSAGELCEKFGISRQTIRRAFVQLNKEGYVDVSPGRKSAVAYDVSDQEIQQSLREYFLARKDMMPGVNQSLLLVLRPLLEEGCRRLKAEEMEALGRSISQPGMEASEISLRCCYVMMKSLDNPLAMNLYNEALLYYRFPCFQKNMGEFAYGGEHAKAIGAQMISSCRNLDKTGFLHGFFQLQKEFYNAIMEYLASVEDQKDVPEPALFQWTVYRDRPQCCYALVSNLIRHVLEGGYAEGDYLPSYGAIAEEYSVSFSTVRRSVELLSALGVVHTVNGVGIRVMFSAPDVDKLCMPAVSKNFQMFFNSIQIVYYTCDSVIGAVFSLLKQEEKRALKSCMEEQTRFGGLFYLVFDSVIRLLRIHSLMGFGEVCDKLYEFLLWGYPFIHLAELDKTAGGASRMLAEGLERDDGGLYSRGVKALVGKMYRTVMKALNQE</sequence>
<dbReference type="Proteomes" id="UP000037392">
    <property type="component" value="Unassembled WGS sequence"/>
</dbReference>
<dbReference type="SUPFAM" id="SSF46785">
    <property type="entry name" value="Winged helix' DNA-binding domain"/>
    <property type="match status" value="2"/>
</dbReference>
<dbReference type="GO" id="GO:0003700">
    <property type="term" value="F:DNA-binding transcription factor activity"/>
    <property type="evidence" value="ECO:0007669"/>
    <property type="project" value="InterPro"/>
</dbReference>
<dbReference type="PATRIC" id="fig|742734.4.peg.1187"/>
<evidence type="ECO:0000256" key="1">
    <source>
        <dbReference type="ARBA" id="ARBA00023015"/>
    </source>
</evidence>
<dbReference type="AlphaFoldDB" id="A0A0J9CFA4"/>
<dbReference type="GeneID" id="93165067"/>
<evidence type="ECO:0000313" key="5">
    <source>
        <dbReference type="EMBL" id="KMW23026.1"/>
    </source>
</evidence>
<dbReference type="Gene3D" id="1.10.10.10">
    <property type="entry name" value="Winged helix-like DNA-binding domain superfamily/Winged helix DNA-binding domain"/>
    <property type="match status" value="2"/>
</dbReference>
<dbReference type="RefSeq" id="WP_045092348.1">
    <property type="nucleotide sequence ID" value="NZ_KQ235876.1"/>
</dbReference>
<dbReference type="OrthoDB" id="1654819at2"/>
<evidence type="ECO:0000256" key="3">
    <source>
        <dbReference type="ARBA" id="ARBA00023163"/>
    </source>
</evidence>
<dbReference type="CDD" id="cd07377">
    <property type="entry name" value="WHTH_GntR"/>
    <property type="match status" value="1"/>
</dbReference>
<organism evidence="5 6">
    <name type="scientific">[Clostridium] citroniae WAL-19142</name>
    <dbReference type="NCBI Taxonomy" id="742734"/>
    <lineage>
        <taxon>Bacteria</taxon>
        <taxon>Bacillati</taxon>
        <taxon>Bacillota</taxon>
        <taxon>Clostridia</taxon>
        <taxon>Lachnospirales</taxon>
        <taxon>Lachnospiraceae</taxon>
        <taxon>Enterocloster</taxon>
    </lineage>
</organism>
<proteinExistence type="predicted"/>
<evidence type="ECO:0000313" key="6">
    <source>
        <dbReference type="Proteomes" id="UP000037392"/>
    </source>
</evidence>
<dbReference type="InterPro" id="IPR036388">
    <property type="entry name" value="WH-like_DNA-bd_sf"/>
</dbReference>
<keyword evidence="1" id="KW-0805">Transcription regulation</keyword>
<name>A0A0J9CFA4_9FIRM</name>
<dbReference type="GO" id="GO:0003677">
    <property type="term" value="F:DNA binding"/>
    <property type="evidence" value="ECO:0007669"/>
    <property type="project" value="UniProtKB-KW"/>
</dbReference>
<dbReference type="Pfam" id="PF00392">
    <property type="entry name" value="GntR"/>
    <property type="match status" value="2"/>
</dbReference>
<feature type="domain" description="HTH gntR-type" evidence="4">
    <location>
        <begin position="3"/>
        <end position="71"/>
    </location>
</feature>
<gene>
    <name evidence="5" type="ORF">HMPREF9470_01113</name>
</gene>